<evidence type="ECO:0000313" key="5">
    <source>
        <dbReference type="Proteomes" id="UP000504606"/>
    </source>
</evidence>
<dbReference type="Proteomes" id="UP000504606">
    <property type="component" value="Unplaced"/>
</dbReference>
<dbReference type="Pfam" id="PF00135">
    <property type="entry name" value="COesterase"/>
    <property type="match status" value="1"/>
</dbReference>
<dbReference type="AlphaFoldDB" id="A0A9C6TX39"/>
<keyword evidence="5" id="KW-1185">Reference proteome</keyword>
<evidence type="ECO:0000313" key="6">
    <source>
        <dbReference type="RefSeq" id="XP_052121780.1"/>
    </source>
</evidence>
<comment type="similarity">
    <text evidence="1">Belongs to the type-B carboxylesterase/lipase family.</text>
</comment>
<dbReference type="InterPro" id="IPR051093">
    <property type="entry name" value="Neuroligin/BSAL"/>
</dbReference>
<evidence type="ECO:0000256" key="1">
    <source>
        <dbReference type="ARBA" id="ARBA00005964"/>
    </source>
</evidence>
<name>A0A9C6TX39_FRAOC</name>
<dbReference type="KEGG" id="foc:127749095"/>
<keyword evidence="3" id="KW-0325">Glycoprotein</keyword>
<organism evidence="5 6">
    <name type="scientific">Frankliniella occidentalis</name>
    <name type="common">Western flower thrips</name>
    <name type="synonym">Euthrips occidentalis</name>
    <dbReference type="NCBI Taxonomy" id="133901"/>
    <lineage>
        <taxon>Eukaryota</taxon>
        <taxon>Metazoa</taxon>
        <taxon>Ecdysozoa</taxon>
        <taxon>Arthropoda</taxon>
        <taxon>Hexapoda</taxon>
        <taxon>Insecta</taxon>
        <taxon>Pterygota</taxon>
        <taxon>Neoptera</taxon>
        <taxon>Paraneoptera</taxon>
        <taxon>Thysanoptera</taxon>
        <taxon>Terebrantia</taxon>
        <taxon>Thripoidea</taxon>
        <taxon>Thripidae</taxon>
        <taxon>Frankliniella</taxon>
    </lineage>
</organism>
<dbReference type="InterPro" id="IPR002018">
    <property type="entry name" value="CarbesteraseB"/>
</dbReference>
<dbReference type="PROSITE" id="PS00941">
    <property type="entry name" value="CARBOXYLESTERASE_B_2"/>
    <property type="match status" value="1"/>
</dbReference>
<proteinExistence type="inferred from homology"/>
<dbReference type="InterPro" id="IPR019819">
    <property type="entry name" value="Carboxylesterase_B_CS"/>
</dbReference>
<dbReference type="InterPro" id="IPR029058">
    <property type="entry name" value="AB_hydrolase_fold"/>
</dbReference>
<sequence length="151" mass="16729">MAEAVGLTTVYRGIPYAMPPVGSLRFMPPVSGALWQGVRLAEHFAPVCPQRLPDISNETAARERMPRGRLDTLRRLLPHLQHQDEDCLYLNVYAPSQVGSTTRKSPVIVFIHGESYEWNSGNPYDASVLASYGGVVVVTVNYRLGILGEYL</sequence>
<accession>A0A9C6TX39</accession>
<gene>
    <name evidence="6" type="primary">LOC127749095</name>
</gene>
<dbReference type="Gene3D" id="3.40.50.1820">
    <property type="entry name" value="alpha/beta hydrolase"/>
    <property type="match status" value="1"/>
</dbReference>
<protein>
    <submittedName>
        <fullName evidence="6">Neuroligin-4, Y-linked-like</fullName>
    </submittedName>
</protein>
<dbReference type="SUPFAM" id="SSF53474">
    <property type="entry name" value="alpha/beta-Hydrolases"/>
    <property type="match status" value="1"/>
</dbReference>
<dbReference type="GeneID" id="127749095"/>
<feature type="domain" description="Carboxylesterase type B" evidence="4">
    <location>
        <begin position="9"/>
        <end position="148"/>
    </location>
</feature>
<keyword evidence="2" id="KW-0732">Signal</keyword>
<evidence type="ECO:0000256" key="3">
    <source>
        <dbReference type="ARBA" id="ARBA00023180"/>
    </source>
</evidence>
<reference evidence="6" key="1">
    <citation type="submission" date="2025-08" db="UniProtKB">
        <authorList>
            <consortium name="RefSeq"/>
        </authorList>
    </citation>
    <scope>IDENTIFICATION</scope>
    <source>
        <tissue evidence="6">Whole organism</tissue>
    </source>
</reference>
<dbReference type="RefSeq" id="XP_052121780.1">
    <property type="nucleotide sequence ID" value="XM_052265820.1"/>
</dbReference>
<evidence type="ECO:0000259" key="4">
    <source>
        <dbReference type="Pfam" id="PF00135"/>
    </source>
</evidence>
<evidence type="ECO:0000256" key="2">
    <source>
        <dbReference type="ARBA" id="ARBA00022729"/>
    </source>
</evidence>
<dbReference type="PANTHER" id="PTHR43903">
    <property type="entry name" value="NEUROLIGIN"/>
    <property type="match status" value="1"/>
</dbReference>
<dbReference type="OrthoDB" id="3200163at2759"/>